<dbReference type="AlphaFoldDB" id="A0A851BUJ3"/>
<dbReference type="InterPro" id="IPR043502">
    <property type="entry name" value="DNA/RNA_pol_sf"/>
</dbReference>
<dbReference type="GO" id="GO:0007508">
    <property type="term" value="P:larval heart development"/>
    <property type="evidence" value="ECO:0007669"/>
    <property type="project" value="TreeGrafter"/>
</dbReference>
<evidence type="ECO:0000313" key="3">
    <source>
        <dbReference type="Proteomes" id="UP000631391"/>
    </source>
</evidence>
<dbReference type="Proteomes" id="UP000631391">
    <property type="component" value="Unassembled WGS sequence"/>
</dbReference>
<feature type="domain" description="Reverse transcriptase" evidence="1">
    <location>
        <begin position="235"/>
        <end position="319"/>
    </location>
</feature>
<evidence type="ECO:0000313" key="2">
    <source>
        <dbReference type="EMBL" id="NWI47943.1"/>
    </source>
</evidence>
<feature type="non-terminal residue" evidence="2">
    <location>
        <position position="319"/>
    </location>
</feature>
<feature type="non-terminal residue" evidence="2">
    <location>
        <position position="1"/>
    </location>
</feature>
<dbReference type="PANTHER" id="PTHR33395:SF22">
    <property type="entry name" value="REVERSE TRANSCRIPTASE DOMAIN-CONTAINING PROTEIN"/>
    <property type="match status" value="1"/>
</dbReference>
<protein>
    <submittedName>
        <fullName evidence="2">RTJK polymerase</fullName>
    </submittedName>
</protein>
<name>A0A851BUJ3_PICGY</name>
<keyword evidence="3" id="KW-1185">Reference proteome</keyword>
<evidence type="ECO:0000259" key="1">
    <source>
        <dbReference type="Pfam" id="PF00078"/>
    </source>
</evidence>
<dbReference type="EMBL" id="WEKY01060734">
    <property type="protein sequence ID" value="NWI47943.1"/>
    <property type="molecule type" value="Genomic_DNA"/>
</dbReference>
<dbReference type="Pfam" id="PF00078">
    <property type="entry name" value="RVT_1"/>
    <property type="match status" value="1"/>
</dbReference>
<comment type="caution">
    <text evidence="2">The sequence shown here is derived from an EMBL/GenBank/DDBJ whole genome shotgun (WGS) entry which is preliminary data.</text>
</comment>
<dbReference type="OrthoDB" id="416454at2759"/>
<proteinExistence type="predicted"/>
<sequence>QESWSLFKDHLLQAQKKCIPEKRKAGENGRRPAWLNRELLDVLKSKKKAYREWKRGQGTWDKYKDTVRAARAEVRKAKAQLELNLARDIKRNKKNFFRYISEKRRTRENVGPLQKENGELLTKDMDKAEVLNDFFASVFNSKGSNHSVQVAEDKSKDWEQADLPTIVEDHVCELLRNLNVHKSMGPDEIHPRVLRELADEVAKPLCIIFERSWQTGEVPADWRRANITPIFKKGKKEDPGNYRPVSLTSVPGKIMEQILLKVLLRQMETKAEVIGGNQHGFTKGRSCLTNLVAFYDEVTATVDKGRATDVIYLDLSKVF</sequence>
<gene>
    <name evidence="2" type="primary">Pol_1</name>
    <name evidence="2" type="ORF">PICGYM_R04036</name>
</gene>
<dbReference type="SUPFAM" id="SSF56672">
    <property type="entry name" value="DNA/RNA polymerases"/>
    <property type="match status" value="1"/>
</dbReference>
<dbReference type="InterPro" id="IPR000477">
    <property type="entry name" value="RT_dom"/>
</dbReference>
<organism evidence="2 3">
    <name type="scientific">Picathartes gymnocephalus</name>
    <name type="common">White-necked rockfowl</name>
    <dbReference type="NCBI Taxonomy" id="175131"/>
    <lineage>
        <taxon>Eukaryota</taxon>
        <taxon>Metazoa</taxon>
        <taxon>Chordata</taxon>
        <taxon>Craniata</taxon>
        <taxon>Vertebrata</taxon>
        <taxon>Euteleostomi</taxon>
        <taxon>Archelosauria</taxon>
        <taxon>Archosauria</taxon>
        <taxon>Dinosauria</taxon>
        <taxon>Saurischia</taxon>
        <taxon>Theropoda</taxon>
        <taxon>Coelurosauria</taxon>
        <taxon>Aves</taxon>
        <taxon>Neognathae</taxon>
        <taxon>Neoaves</taxon>
        <taxon>Telluraves</taxon>
        <taxon>Australaves</taxon>
        <taxon>Passeriformes</taxon>
        <taxon>Picathartidae</taxon>
        <taxon>Picathartes</taxon>
    </lineage>
</organism>
<accession>A0A851BUJ3</accession>
<dbReference type="GO" id="GO:0061343">
    <property type="term" value="P:cell adhesion involved in heart morphogenesis"/>
    <property type="evidence" value="ECO:0007669"/>
    <property type="project" value="TreeGrafter"/>
</dbReference>
<dbReference type="PANTHER" id="PTHR33395">
    <property type="entry name" value="TRANSCRIPTASE, PUTATIVE-RELATED-RELATED"/>
    <property type="match status" value="1"/>
</dbReference>
<reference evidence="2" key="1">
    <citation type="submission" date="2019-10" db="EMBL/GenBank/DDBJ databases">
        <title>Bird 10,000 Genomes (B10K) Project - Family phase.</title>
        <authorList>
            <person name="Zhang G."/>
        </authorList>
    </citation>
    <scope>NUCLEOTIDE SEQUENCE</scope>
    <source>
        <strain evidence="2">B10K-DU-012-30</strain>
        <tissue evidence="2">Muscle</tissue>
    </source>
</reference>
<dbReference type="GO" id="GO:0031012">
    <property type="term" value="C:extracellular matrix"/>
    <property type="evidence" value="ECO:0007669"/>
    <property type="project" value="TreeGrafter"/>
</dbReference>